<feature type="chain" id="PRO_5030746209" description="Ice-binding protein C-terminal domain-containing protein" evidence="1">
    <location>
        <begin position="29"/>
        <end position="203"/>
    </location>
</feature>
<dbReference type="EMBL" id="JACCCV010000002">
    <property type="protein sequence ID" value="NYF53720.1"/>
    <property type="molecule type" value="Genomic_DNA"/>
</dbReference>
<keyword evidence="1" id="KW-0732">Signal</keyword>
<sequence length="203" mass="21211">MKRPAHWLSASAALLAVTLFVCPKPAAADSYTIFDLGDDNGRGIYGLDTAGAVVVFQDNSCGLGSFTCYVTYVDGVAGAPSATPPDLVYDDGTPCSSTPVGFNASKKVCNHGLVGLGTLYNPNGDMNGTYIGSGDNFQFLHGGSADQVFLNSVGDFAWTDGQSEQIFEAVDTSISPIPEPGSLLLVGTGLLWFTAAVRRRANR</sequence>
<dbReference type="Pfam" id="PF07589">
    <property type="entry name" value="PEP-CTERM"/>
    <property type="match status" value="1"/>
</dbReference>
<evidence type="ECO:0000256" key="1">
    <source>
        <dbReference type="SAM" id="SignalP"/>
    </source>
</evidence>
<reference evidence="3 4" key="1">
    <citation type="submission" date="2020-07" db="EMBL/GenBank/DDBJ databases">
        <title>Genomic Encyclopedia of Type Strains, Phase IV (KMG-V): Genome sequencing to study the core and pangenomes of soil and plant-associated prokaryotes.</title>
        <authorList>
            <person name="Whitman W."/>
        </authorList>
    </citation>
    <scope>NUCLEOTIDE SEQUENCE [LARGE SCALE GENOMIC DNA]</scope>
    <source>
        <strain evidence="3 4">M8UP30</strain>
    </source>
</reference>
<name>A0A7Y9NRS1_9BACT</name>
<accession>A0A7Y9NRS1</accession>
<dbReference type="NCBIfam" id="TIGR02595">
    <property type="entry name" value="PEP_CTERM"/>
    <property type="match status" value="1"/>
</dbReference>
<evidence type="ECO:0000259" key="2">
    <source>
        <dbReference type="Pfam" id="PF07589"/>
    </source>
</evidence>
<dbReference type="Proteomes" id="UP000534186">
    <property type="component" value="Unassembled WGS sequence"/>
</dbReference>
<organism evidence="3 4">
    <name type="scientific">Tunturiibacter lichenicola</name>
    <dbReference type="NCBI Taxonomy" id="2051959"/>
    <lineage>
        <taxon>Bacteria</taxon>
        <taxon>Pseudomonadati</taxon>
        <taxon>Acidobacteriota</taxon>
        <taxon>Terriglobia</taxon>
        <taxon>Terriglobales</taxon>
        <taxon>Acidobacteriaceae</taxon>
        <taxon>Tunturiibacter</taxon>
    </lineage>
</organism>
<feature type="domain" description="Ice-binding protein C-terminal" evidence="2">
    <location>
        <begin position="176"/>
        <end position="200"/>
    </location>
</feature>
<evidence type="ECO:0000313" key="3">
    <source>
        <dbReference type="EMBL" id="NYF53720.1"/>
    </source>
</evidence>
<dbReference type="InterPro" id="IPR013424">
    <property type="entry name" value="Ice-binding_C"/>
</dbReference>
<evidence type="ECO:0000313" key="4">
    <source>
        <dbReference type="Proteomes" id="UP000534186"/>
    </source>
</evidence>
<feature type="signal peptide" evidence="1">
    <location>
        <begin position="1"/>
        <end position="28"/>
    </location>
</feature>
<protein>
    <recommendedName>
        <fullName evidence="2">Ice-binding protein C-terminal domain-containing protein</fullName>
    </recommendedName>
</protein>
<comment type="caution">
    <text evidence="3">The sequence shown here is derived from an EMBL/GenBank/DDBJ whole genome shotgun (WGS) entry which is preliminary data.</text>
</comment>
<gene>
    <name evidence="3" type="ORF">HDF12_004119</name>
</gene>
<dbReference type="AlphaFoldDB" id="A0A7Y9NRS1"/>
<proteinExistence type="predicted"/>